<organism evidence="5 6">
    <name type="scientific">Ureibacillus galli</name>
    <dbReference type="NCBI Taxonomy" id="2762222"/>
    <lineage>
        <taxon>Bacteria</taxon>
        <taxon>Bacillati</taxon>
        <taxon>Bacillota</taxon>
        <taxon>Bacilli</taxon>
        <taxon>Bacillales</taxon>
        <taxon>Caryophanaceae</taxon>
        <taxon>Ureibacillus</taxon>
    </lineage>
</organism>
<comment type="caution">
    <text evidence="5">The sequence shown here is derived from an EMBL/GenBank/DDBJ whole genome shotgun (WGS) entry which is preliminary data.</text>
</comment>
<dbReference type="PROSITE" id="PS00041">
    <property type="entry name" value="HTH_ARAC_FAMILY_1"/>
    <property type="match status" value="1"/>
</dbReference>
<dbReference type="InterPro" id="IPR037923">
    <property type="entry name" value="HTH-like"/>
</dbReference>
<evidence type="ECO:0000256" key="2">
    <source>
        <dbReference type="ARBA" id="ARBA00023125"/>
    </source>
</evidence>
<evidence type="ECO:0000256" key="1">
    <source>
        <dbReference type="ARBA" id="ARBA00023015"/>
    </source>
</evidence>
<dbReference type="InterPro" id="IPR018060">
    <property type="entry name" value="HTH_AraC"/>
</dbReference>
<dbReference type="Gene3D" id="1.10.10.60">
    <property type="entry name" value="Homeodomain-like"/>
    <property type="match status" value="2"/>
</dbReference>
<dbReference type="RefSeq" id="WP_191708382.1">
    <property type="nucleotide sequence ID" value="NZ_JACSQA010000028.1"/>
</dbReference>
<keyword evidence="3" id="KW-0804">Transcription</keyword>
<dbReference type="PROSITE" id="PS01124">
    <property type="entry name" value="HTH_ARAC_FAMILY_2"/>
    <property type="match status" value="1"/>
</dbReference>
<name>A0ABR8XFD5_9BACL</name>
<reference evidence="5 6" key="1">
    <citation type="submission" date="2020-08" db="EMBL/GenBank/DDBJ databases">
        <title>A Genomic Blueprint of the Chicken Gut Microbiome.</title>
        <authorList>
            <person name="Gilroy R."/>
            <person name="Ravi A."/>
            <person name="Getino M."/>
            <person name="Pursley I."/>
            <person name="Horton D.L."/>
            <person name="Alikhan N.-F."/>
            <person name="Baker D."/>
            <person name="Gharbi K."/>
            <person name="Hall N."/>
            <person name="Watson M."/>
            <person name="Adriaenssens E.M."/>
            <person name="Foster-Nyarko E."/>
            <person name="Jarju S."/>
            <person name="Secka A."/>
            <person name="Antonio M."/>
            <person name="Oren A."/>
            <person name="Chaudhuri R."/>
            <person name="La Ragione R.M."/>
            <person name="Hildebrand F."/>
            <person name="Pallen M.J."/>
        </authorList>
    </citation>
    <scope>NUCLEOTIDE SEQUENCE [LARGE SCALE GENOMIC DNA]</scope>
    <source>
        <strain evidence="5 6">Re31</strain>
    </source>
</reference>
<accession>A0ABR8XFD5</accession>
<dbReference type="SUPFAM" id="SSF51215">
    <property type="entry name" value="Regulatory protein AraC"/>
    <property type="match status" value="1"/>
</dbReference>
<sequence length="269" mass="30759">MHYPIQLITEYYAQASVVFTDMFMNSMPKGSRDSGRYTGAKRAGIIIPLNGSAKFSLNSTPYYISAGTIVHAGPQMEIDIEVIGEEIWQYAVIHYQIQGDDISKFPYFNQHFSLTIDDSALLSELTHQLMQNYIKPTNISQITCKQLFLKLLETILISSTKKSDNGNLMDKAVRLLHDQYVEPITIQEIASQLGIERRRFAYLFERHTGLSPIQYLTEIRIRRAKILLQSGYSVAEVSEKVGYIDHFYFSRVFKKQTGLSPSKFKNSMS</sequence>
<dbReference type="SMART" id="SM00342">
    <property type="entry name" value="HTH_ARAC"/>
    <property type="match status" value="1"/>
</dbReference>
<evidence type="ECO:0000259" key="4">
    <source>
        <dbReference type="PROSITE" id="PS01124"/>
    </source>
</evidence>
<dbReference type="InterPro" id="IPR020449">
    <property type="entry name" value="Tscrpt_reg_AraC-type_HTH"/>
</dbReference>
<dbReference type="InterPro" id="IPR018062">
    <property type="entry name" value="HTH_AraC-typ_CS"/>
</dbReference>
<dbReference type="PANTHER" id="PTHR43280">
    <property type="entry name" value="ARAC-FAMILY TRANSCRIPTIONAL REGULATOR"/>
    <property type="match status" value="1"/>
</dbReference>
<keyword evidence="6" id="KW-1185">Reference proteome</keyword>
<dbReference type="PANTHER" id="PTHR43280:SF29">
    <property type="entry name" value="ARAC-FAMILY TRANSCRIPTIONAL REGULATOR"/>
    <property type="match status" value="1"/>
</dbReference>
<evidence type="ECO:0000256" key="3">
    <source>
        <dbReference type="ARBA" id="ARBA00023163"/>
    </source>
</evidence>
<dbReference type="PRINTS" id="PR00032">
    <property type="entry name" value="HTHARAC"/>
</dbReference>
<proteinExistence type="predicted"/>
<evidence type="ECO:0000313" key="5">
    <source>
        <dbReference type="EMBL" id="MBD8027962.1"/>
    </source>
</evidence>
<dbReference type="SUPFAM" id="SSF46689">
    <property type="entry name" value="Homeodomain-like"/>
    <property type="match status" value="2"/>
</dbReference>
<dbReference type="Pfam" id="PF12833">
    <property type="entry name" value="HTH_18"/>
    <property type="match status" value="1"/>
</dbReference>
<keyword evidence="2" id="KW-0238">DNA-binding</keyword>
<protein>
    <submittedName>
        <fullName evidence="5">Helix-turn-helix transcriptional regulator</fullName>
    </submittedName>
</protein>
<dbReference type="EMBL" id="JACSQA010000028">
    <property type="protein sequence ID" value="MBD8027962.1"/>
    <property type="molecule type" value="Genomic_DNA"/>
</dbReference>
<feature type="domain" description="HTH araC/xylS-type" evidence="4">
    <location>
        <begin position="170"/>
        <end position="267"/>
    </location>
</feature>
<evidence type="ECO:0000313" key="6">
    <source>
        <dbReference type="Proteomes" id="UP000640930"/>
    </source>
</evidence>
<keyword evidence="1" id="KW-0805">Transcription regulation</keyword>
<dbReference type="InterPro" id="IPR009057">
    <property type="entry name" value="Homeodomain-like_sf"/>
</dbReference>
<dbReference type="Proteomes" id="UP000640930">
    <property type="component" value="Unassembled WGS sequence"/>
</dbReference>
<gene>
    <name evidence="5" type="ORF">H9636_15025</name>
</gene>